<keyword evidence="2" id="KW-1185">Reference proteome</keyword>
<gene>
    <name evidence="1" type="ORF">CfE428DRAFT_5639</name>
</gene>
<dbReference type="STRING" id="497964.CfE428DRAFT_5639"/>
<comment type="caution">
    <text evidence="1">The sequence shown here is derived from an EMBL/GenBank/DDBJ whole genome shotgun (WGS) entry which is preliminary data.</text>
</comment>
<dbReference type="eggNOG" id="COG0745">
    <property type="taxonomic scope" value="Bacteria"/>
</dbReference>
<sequence length="157" mass="17716">MMEFQSRLDLFEPGDTTALVCVDVPEVQRIVVDQLTALNYKIHTGLFLEDILLKMRAHAYDVIVLSEHFNASEMASNPILSAAIAAPHEQRRKQFVVAVGSTFATNDEMQAFQHSVDLVVNLADVVNLRPVLRRGVMRMNEFYTPFREAVKLEGIVN</sequence>
<evidence type="ECO:0000313" key="2">
    <source>
        <dbReference type="Proteomes" id="UP000005824"/>
    </source>
</evidence>
<proteinExistence type="predicted"/>
<accession>B4D9P9</accession>
<reference evidence="1 2" key="1">
    <citation type="journal article" date="2011" name="J. Bacteriol.">
        <title>Genome sequence of Chthoniobacter flavus Ellin428, an aerobic heterotrophic soil bacterium.</title>
        <authorList>
            <person name="Kant R."/>
            <person name="van Passel M.W."/>
            <person name="Palva A."/>
            <person name="Lucas S."/>
            <person name="Lapidus A."/>
            <person name="Glavina Del Rio T."/>
            <person name="Dalin E."/>
            <person name="Tice H."/>
            <person name="Bruce D."/>
            <person name="Goodwin L."/>
            <person name="Pitluck S."/>
            <person name="Larimer F.W."/>
            <person name="Land M.L."/>
            <person name="Hauser L."/>
            <person name="Sangwan P."/>
            <person name="de Vos W.M."/>
            <person name="Janssen P.H."/>
            <person name="Smidt H."/>
        </authorList>
    </citation>
    <scope>NUCLEOTIDE SEQUENCE [LARGE SCALE GENOMIC DNA]</scope>
    <source>
        <strain evidence="1 2">Ellin428</strain>
    </source>
</reference>
<dbReference type="Proteomes" id="UP000005824">
    <property type="component" value="Unassembled WGS sequence"/>
</dbReference>
<dbReference type="EMBL" id="ABVL01000027">
    <property type="protein sequence ID" value="EDY16830.1"/>
    <property type="molecule type" value="Genomic_DNA"/>
</dbReference>
<organism evidence="1 2">
    <name type="scientific">Chthoniobacter flavus Ellin428</name>
    <dbReference type="NCBI Taxonomy" id="497964"/>
    <lineage>
        <taxon>Bacteria</taxon>
        <taxon>Pseudomonadati</taxon>
        <taxon>Verrucomicrobiota</taxon>
        <taxon>Spartobacteria</taxon>
        <taxon>Chthoniobacterales</taxon>
        <taxon>Chthoniobacteraceae</taxon>
        <taxon>Chthoniobacter</taxon>
    </lineage>
</organism>
<name>B4D9P9_9BACT</name>
<evidence type="ECO:0000313" key="1">
    <source>
        <dbReference type="EMBL" id="EDY16830.1"/>
    </source>
</evidence>
<dbReference type="AlphaFoldDB" id="B4D9P9"/>
<dbReference type="InParanoid" id="B4D9P9"/>
<protein>
    <submittedName>
        <fullName evidence="1">Response regulator receiver protein</fullName>
    </submittedName>
</protein>